<dbReference type="EMBL" id="JBIGIC010000001">
    <property type="protein sequence ID" value="MFG6485211.1"/>
    <property type="molecule type" value="Genomic_DNA"/>
</dbReference>
<keyword evidence="2" id="KW-1185">Reference proteome</keyword>
<protein>
    <submittedName>
        <fullName evidence="1">Uncharacterized protein</fullName>
    </submittedName>
</protein>
<accession>A0ABW7H5P1</accession>
<proteinExistence type="predicted"/>
<gene>
    <name evidence="1" type="ORF">ACG04R_00935</name>
</gene>
<evidence type="ECO:0000313" key="1">
    <source>
        <dbReference type="EMBL" id="MFG6485211.1"/>
    </source>
</evidence>
<name>A0ABW7H5P1_9BURK</name>
<organism evidence="1 2">
    <name type="scientific">Pelomonas candidula</name>
    <dbReference type="NCBI Taxonomy" id="3299025"/>
    <lineage>
        <taxon>Bacteria</taxon>
        <taxon>Pseudomonadati</taxon>
        <taxon>Pseudomonadota</taxon>
        <taxon>Betaproteobacteria</taxon>
        <taxon>Burkholderiales</taxon>
        <taxon>Sphaerotilaceae</taxon>
        <taxon>Roseateles</taxon>
    </lineage>
</organism>
<comment type="caution">
    <text evidence="1">The sequence shown here is derived from an EMBL/GenBank/DDBJ whole genome shotgun (WGS) entry which is preliminary data.</text>
</comment>
<dbReference type="Proteomes" id="UP001606134">
    <property type="component" value="Unassembled WGS sequence"/>
</dbReference>
<evidence type="ECO:0000313" key="2">
    <source>
        <dbReference type="Proteomes" id="UP001606134"/>
    </source>
</evidence>
<sequence length="66" mass="7166">MSRFLIQSGLTFQFITVLPSGDVGWTPSLLTALRHGVIDEADQVAQLVEDYCDRGTALVVDLDAEA</sequence>
<dbReference type="RefSeq" id="WP_394405662.1">
    <property type="nucleotide sequence ID" value="NZ_JBIGIC010000001.1"/>
</dbReference>
<reference evidence="1 2" key="1">
    <citation type="submission" date="2024-08" db="EMBL/GenBank/DDBJ databases">
        <authorList>
            <person name="Lu H."/>
        </authorList>
    </citation>
    <scope>NUCLEOTIDE SEQUENCE [LARGE SCALE GENOMIC DNA]</scope>
    <source>
        <strain evidence="1 2">BYS78W</strain>
    </source>
</reference>